<proteinExistence type="predicted"/>
<dbReference type="GO" id="GO:0016020">
    <property type="term" value="C:membrane"/>
    <property type="evidence" value="ECO:0007669"/>
    <property type="project" value="UniProtKB-SubCell"/>
</dbReference>
<dbReference type="PANTHER" id="PTHR45649">
    <property type="entry name" value="AMINO-ACID PERMEASE BAT1"/>
    <property type="match status" value="1"/>
</dbReference>
<feature type="transmembrane region" description="Helical" evidence="7">
    <location>
        <begin position="491"/>
        <end position="511"/>
    </location>
</feature>
<keyword evidence="2" id="KW-0813">Transport</keyword>
<name>A0A8E2DNJ2_9APHY</name>
<reference evidence="8 9" key="1">
    <citation type="submission" date="2016-07" db="EMBL/GenBank/DDBJ databases">
        <title>Draft genome of the white-rot fungus Obba rivulosa 3A-2.</title>
        <authorList>
            <consortium name="DOE Joint Genome Institute"/>
            <person name="Miettinen O."/>
            <person name="Riley R."/>
            <person name="Acob R."/>
            <person name="Barry K."/>
            <person name="Cullen D."/>
            <person name="De Vries R."/>
            <person name="Hainaut M."/>
            <person name="Hatakka A."/>
            <person name="Henrissat B."/>
            <person name="Hilden K."/>
            <person name="Kuo R."/>
            <person name="Labutti K."/>
            <person name="Lipzen A."/>
            <person name="Makela M.R."/>
            <person name="Sandor L."/>
            <person name="Spatafora J.W."/>
            <person name="Grigoriev I.V."/>
            <person name="Hibbett D.S."/>
        </authorList>
    </citation>
    <scope>NUCLEOTIDE SEQUENCE [LARGE SCALE GENOMIC DNA]</scope>
    <source>
        <strain evidence="8 9">3A-2</strain>
    </source>
</reference>
<feature type="transmembrane region" description="Helical" evidence="7">
    <location>
        <begin position="291"/>
        <end position="313"/>
    </location>
</feature>
<feature type="transmembrane region" description="Helical" evidence="7">
    <location>
        <begin position="459"/>
        <end position="479"/>
    </location>
</feature>
<feature type="transmembrane region" description="Helical" evidence="7">
    <location>
        <begin position="395"/>
        <end position="414"/>
    </location>
</feature>
<feature type="transmembrane region" description="Helical" evidence="7">
    <location>
        <begin position="420"/>
        <end position="439"/>
    </location>
</feature>
<evidence type="ECO:0000256" key="7">
    <source>
        <dbReference type="SAM" id="Phobius"/>
    </source>
</evidence>
<organism evidence="8 9">
    <name type="scientific">Obba rivulosa</name>
    <dbReference type="NCBI Taxonomy" id="1052685"/>
    <lineage>
        <taxon>Eukaryota</taxon>
        <taxon>Fungi</taxon>
        <taxon>Dikarya</taxon>
        <taxon>Basidiomycota</taxon>
        <taxon>Agaricomycotina</taxon>
        <taxon>Agaricomycetes</taxon>
        <taxon>Polyporales</taxon>
        <taxon>Gelatoporiaceae</taxon>
        <taxon>Obba</taxon>
    </lineage>
</organism>
<sequence>MDEMKTEKHAGSTATAIPVDSNDSRTQHGDQSSIWRADDALLAQLGYKSEFKREFSLFETVAFAFSIMGVIASVSSTFSFPLVSGGHVGMVFGWLIPCLFVMPIAASMAELASSMPTSAGLYYFSAKLAPPKYSALASWITGWANITGQVTLVTSIDFTCAQMITTAIAVASDGAVNLGSGPTFGILCAILFTHGIVCSAATNVLARLNLFYVIVNVGTSIAAIIALYVCSGNNKVSTSDAFTMFENNTGWSNNGWAFLLAFTAPMWTLTGYDSAAHISEETAGAARAAPIAILIGVSATASLGWLILIAASFATASVPDLLTSTLPLPMGQLFFNVMGKHGMLAIWSLIIVVQYVTGAAQGVDASRVVFAFARDRALPGSRWWKQMNRHTQTPVNAVWLVMVLAGICGLLGFSEAALSSLAGAAVIGLYTSYVTPIFLRITSGRDKLVPGPFTLGRWYMPIGIVACAWVAFIVILLLFPSSSSATADTMNYAVVIVMAVFIFASSSWILSAHKWFTGPIRNIGSSETTSYDEKQEAQAMRN</sequence>
<feature type="compositionally biased region" description="Basic and acidic residues" evidence="6">
    <location>
        <begin position="1"/>
        <end position="10"/>
    </location>
</feature>
<dbReference type="AlphaFoldDB" id="A0A8E2DNJ2"/>
<evidence type="ECO:0000256" key="2">
    <source>
        <dbReference type="ARBA" id="ARBA00022448"/>
    </source>
</evidence>
<accession>A0A8E2DNJ2</accession>
<keyword evidence="9" id="KW-1185">Reference proteome</keyword>
<evidence type="ECO:0000313" key="9">
    <source>
        <dbReference type="Proteomes" id="UP000250043"/>
    </source>
</evidence>
<dbReference type="Proteomes" id="UP000250043">
    <property type="component" value="Unassembled WGS sequence"/>
</dbReference>
<protein>
    <submittedName>
        <fullName evidence="8">Amino acid transporter</fullName>
    </submittedName>
</protein>
<keyword evidence="3 7" id="KW-0812">Transmembrane</keyword>
<feature type="transmembrane region" description="Helical" evidence="7">
    <location>
        <begin position="210"/>
        <end position="230"/>
    </location>
</feature>
<keyword evidence="4 7" id="KW-1133">Transmembrane helix</keyword>
<dbReference type="Gene3D" id="1.20.1740.10">
    <property type="entry name" value="Amino acid/polyamine transporter I"/>
    <property type="match status" value="1"/>
</dbReference>
<dbReference type="EMBL" id="KV722414">
    <property type="protein sequence ID" value="OCH89998.1"/>
    <property type="molecule type" value="Genomic_DNA"/>
</dbReference>
<feature type="transmembrane region" description="Helical" evidence="7">
    <location>
        <begin position="57"/>
        <end position="80"/>
    </location>
</feature>
<feature type="transmembrane region" description="Helical" evidence="7">
    <location>
        <begin position="333"/>
        <end position="357"/>
    </location>
</feature>
<evidence type="ECO:0000256" key="4">
    <source>
        <dbReference type="ARBA" id="ARBA00022989"/>
    </source>
</evidence>
<feature type="region of interest" description="Disordered" evidence="6">
    <location>
        <begin position="1"/>
        <end position="31"/>
    </location>
</feature>
<evidence type="ECO:0000256" key="1">
    <source>
        <dbReference type="ARBA" id="ARBA00004141"/>
    </source>
</evidence>
<dbReference type="PANTHER" id="PTHR45649:SF6">
    <property type="entry name" value="GABA-SPECIFIC PERMEASE"/>
    <property type="match status" value="1"/>
</dbReference>
<evidence type="ECO:0000256" key="6">
    <source>
        <dbReference type="SAM" id="MobiDB-lite"/>
    </source>
</evidence>
<dbReference type="InterPro" id="IPR002293">
    <property type="entry name" value="AA/rel_permease1"/>
</dbReference>
<comment type="subcellular location">
    <subcellularLocation>
        <location evidence="1">Membrane</location>
        <topology evidence="1">Multi-pass membrane protein</topology>
    </subcellularLocation>
</comment>
<dbReference type="Pfam" id="PF13520">
    <property type="entry name" value="AA_permease_2"/>
    <property type="match status" value="1"/>
</dbReference>
<dbReference type="GO" id="GO:0022857">
    <property type="term" value="F:transmembrane transporter activity"/>
    <property type="evidence" value="ECO:0007669"/>
    <property type="project" value="InterPro"/>
</dbReference>
<evidence type="ECO:0000256" key="3">
    <source>
        <dbReference type="ARBA" id="ARBA00022692"/>
    </source>
</evidence>
<dbReference type="OrthoDB" id="3900342at2759"/>
<feature type="transmembrane region" description="Helical" evidence="7">
    <location>
        <begin position="184"/>
        <end position="204"/>
    </location>
</feature>
<gene>
    <name evidence="8" type="ORF">OBBRIDRAFT_812914</name>
</gene>
<keyword evidence="5 7" id="KW-0472">Membrane</keyword>
<evidence type="ECO:0000256" key="5">
    <source>
        <dbReference type="ARBA" id="ARBA00023136"/>
    </source>
</evidence>
<evidence type="ECO:0000313" key="8">
    <source>
        <dbReference type="EMBL" id="OCH89998.1"/>
    </source>
</evidence>
<feature type="transmembrane region" description="Helical" evidence="7">
    <location>
        <begin position="86"/>
        <end position="106"/>
    </location>
</feature>
<dbReference type="PIRSF" id="PIRSF006060">
    <property type="entry name" value="AA_transporter"/>
    <property type="match status" value="1"/>
</dbReference>